<accession>A0A1S2M6P5</accession>
<evidence type="ECO:0000256" key="15">
    <source>
        <dbReference type="PIRNR" id="PIRNR006769"/>
    </source>
</evidence>
<evidence type="ECO:0000256" key="16">
    <source>
        <dbReference type="PIRSR" id="PIRSR006769-1"/>
    </source>
</evidence>
<dbReference type="SUPFAM" id="SSF53597">
    <property type="entry name" value="Dihydrofolate reductase-like"/>
    <property type="match status" value="1"/>
</dbReference>
<evidence type="ECO:0000256" key="6">
    <source>
        <dbReference type="ARBA" id="ARBA00022619"/>
    </source>
</evidence>
<feature type="binding site" evidence="17">
    <location>
        <position position="196"/>
    </location>
    <ligand>
        <name>NADP(+)</name>
        <dbReference type="ChEBI" id="CHEBI:58349"/>
    </ligand>
</feature>
<feature type="binding site" evidence="17">
    <location>
        <position position="204"/>
    </location>
    <ligand>
        <name>substrate</name>
    </ligand>
</feature>
<dbReference type="PANTHER" id="PTHR38011">
    <property type="entry name" value="DIHYDROFOLATE REDUCTASE FAMILY PROTEIN (AFU_ORTHOLOGUE AFUA_8G06820)"/>
    <property type="match status" value="1"/>
</dbReference>
<dbReference type="PANTHER" id="PTHR38011:SF7">
    <property type="entry name" value="2,5-DIAMINO-6-RIBOSYLAMINO-4(3H)-PYRIMIDINONE 5'-PHOSPHATE REDUCTASE"/>
    <property type="match status" value="1"/>
</dbReference>
<feature type="binding site" evidence="18">
    <location>
        <position position="50"/>
    </location>
    <ligand>
        <name>Zn(2+)</name>
        <dbReference type="ChEBI" id="CHEBI:29105"/>
        <note>catalytic</note>
    </ligand>
</feature>
<evidence type="ECO:0000256" key="11">
    <source>
        <dbReference type="ARBA" id="ARBA00023002"/>
    </source>
</evidence>
<dbReference type="InterPro" id="IPR002734">
    <property type="entry name" value="RibDG_C"/>
</dbReference>
<comment type="similarity">
    <text evidence="5 15">In the C-terminal section; belongs to the HTP reductase family.</text>
</comment>
<evidence type="ECO:0000313" key="22">
    <source>
        <dbReference type="Proteomes" id="UP000180175"/>
    </source>
</evidence>
<evidence type="ECO:0000256" key="8">
    <source>
        <dbReference type="ARBA" id="ARBA00022801"/>
    </source>
</evidence>
<dbReference type="Gene3D" id="3.40.430.10">
    <property type="entry name" value="Dihydrofolate Reductase, subunit A"/>
    <property type="match status" value="1"/>
</dbReference>
<evidence type="ECO:0000256" key="2">
    <source>
        <dbReference type="ARBA" id="ARBA00004882"/>
    </source>
</evidence>
<dbReference type="GO" id="GO:0009231">
    <property type="term" value="P:riboflavin biosynthetic process"/>
    <property type="evidence" value="ECO:0007669"/>
    <property type="project" value="UniProtKB-UniPathway"/>
</dbReference>
<feature type="binding site" evidence="17">
    <location>
        <position position="207"/>
    </location>
    <ligand>
        <name>substrate</name>
    </ligand>
</feature>
<evidence type="ECO:0000256" key="14">
    <source>
        <dbReference type="ARBA" id="ARBA00049886"/>
    </source>
</evidence>
<keyword evidence="6 15" id="KW-0686">Riboflavin biosynthesis</keyword>
<keyword evidence="7 15" id="KW-0479">Metal-binding</keyword>
<dbReference type="InterPro" id="IPR024072">
    <property type="entry name" value="DHFR-like_dom_sf"/>
</dbReference>
<evidence type="ECO:0000256" key="4">
    <source>
        <dbReference type="ARBA" id="ARBA00005259"/>
    </source>
</evidence>
<dbReference type="InterPro" id="IPR050765">
    <property type="entry name" value="Riboflavin_Biosynth_HTPR"/>
</dbReference>
<dbReference type="CDD" id="cd01284">
    <property type="entry name" value="Riboflavin_deaminase-reductase"/>
    <property type="match status" value="1"/>
</dbReference>
<feature type="active site" description="Proton donor" evidence="16">
    <location>
        <position position="52"/>
    </location>
</feature>
<feature type="binding site" evidence="17">
    <location>
        <position position="184"/>
    </location>
    <ligand>
        <name>substrate</name>
    </ligand>
</feature>
<evidence type="ECO:0000256" key="12">
    <source>
        <dbReference type="ARBA" id="ARBA00023268"/>
    </source>
</evidence>
<dbReference type="InterPro" id="IPR016192">
    <property type="entry name" value="APOBEC/CMP_deaminase_Zn-bd"/>
</dbReference>
<dbReference type="InterPro" id="IPR016193">
    <property type="entry name" value="Cytidine_deaminase-like"/>
</dbReference>
<feature type="binding site" evidence="17">
    <location>
        <position position="200"/>
    </location>
    <ligand>
        <name>NADP(+)</name>
        <dbReference type="ChEBI" id="CHEBI:58349"/>
    </ligand>
</feature>
<dbReference type="Proteomes" id="UP000180175">
    <property type="component" value="Chromosome"/>
</dbReference>
<keyword evidence="22" id="KW-1185">Reference proteome</keyword>
<reference evidence="21" key="4">
    <citation type="submission" date="2020-10" db="EMBL/GenBank/DDBJ databases">
        <authorList>
            <person name="Bassil N.M."/>
            <person name="Lloyd J.R."/>
        </authorList>
    </citation>
    <scope>NUCLEOTIDE SEQUENCE</scope>
    <source>
        <strain evidence="21">NB2006</strain>
    </source>
</reference>
<feature type="binding site" evidence="17">
    <location>
        <begin position="293"/>
        <end position="299"/>
    </location>
    <ligand>
        <name>NADP(+)</name>
        <dbReference type="ChEBI" id="CHEBI:58349"/>
    </ligand>
</feature>
<dbReference type="InterPro" id="IPR004794">
    <property type="entry name" value="Eubact_RibD"/>
</dbReference>
<gene>
    <name evidence="21" type="primary">ribD</name>
    <name evidence="21" type="ORF">AWH56_025395</name>
    <name evidence="20" type="ORF">AWH56_09170</name>
</gene>
<comment type="pathway">
    <text evidence="3 15">Cofactor biosynthesis; riboflavin biosynthesis; 5-amino-6-(D-ribitylamino)uracil from GTP: step 3/4.</text>
</comment>
<dbReference type="EC" id="3.5.4.26" evidence="15"/>
<protein>
    <recommendedName>
        <fullName evidence="15">Riboflavin biosynthesis protein RibD</fullName>
    </recommendedName>
    <domain>
        <recommendedName>
            <fullName evidence="15">Diaminohydroxyphosphoribosylaminopyrimidine deaminase</fullName>
            <shortName evidence="15">DRAP deaminase</shortName>
            <ecNumber evidence="15">3.5.4.26</ecNumber>
        </recommendedName>
        <alternativeName>
            <fullName evidence="15">Riboflavin-specific deaminase</fullName>
        </alternativeName>
    </domain>
    <domain>
        <recommendedName>
            <fullName evidence="15">5-amino-6-(5-phosphoribosylamino)uracil reductase</fullName>
            <ecNumber evidence="15">1.1.1.193</ecNumber>
        </recommendedName>
        <alternativeName>
            <fullName evidence="15">HTP reductase</fullName>
        </alternativeName>
    </domain>
</protein>
<keyword evidence="8 15" id="KW-0378">Hydrolase</keyword>
<dbReference type="NCBIfam" id="TIGR00326">
    <property type="entry name" value="eubact_ribD"/>
    <property type="match status" value="1"/>
</dbReference>
<evidence type="ECO:0000313" key="20">
    <source>
        <dbReference type="EMBL" id="OIJ19335.1"/>
    </source>
</evidence>
<dbReference type="PROSITE" id="PS00903">
    <property type="entry name" value="CYT_DCMP_DEAMINASES_1"/>
    <property type="match status" value="1"/>
</dbReference>
<feature type="binding site" evidence="18">
    <location>
        <position position="75"/>
    </location>
    <ligand>
        <name>Zn(2+)</name>
        <dbReference type="ChEBI" id="CHEBI:29105"/>
        <note>catalytic</note>
    </ligand>
</feature>
<dbReference type="RefSeq" id="WP_071316856.1">
    <property type="nucleotide sequence ID" value="NZ_CP063356.2"/>
</dbReference>
<keyword evidence="10 15" id="KW-0521">NADP</keyword>
<dbReference type="FunFam" id="3.40.140.10:FF:000025">
    <property type="entry name" value="Riboflavin biosynthesis protein RibD"/>
    <property type="match status" value="1"/>
</dbReference>
<dbReference type="Gene3D" id="3.40.140.10">
    <property type="entry name" value="Cytidine Deaminase, domain 2"/>
    <property type="match status" value="1"/>
</dbReference>
<comment type="similarity">
    <text evidence="4 15">In the N-terminal section; belongs to the cytidine and deoxycytidylate deaminase family.</text>
</comment>
<evidence type="ECO:0000256" key="1">
    <source>
        <dbReference type="ARBA" id="ARBA00002151"/>
    </source>
</evidence>
<dbReference type="InterPro" id="IPR011549">
    <property type="entry name" value="RibD_C"/>
</dbReference>
<reference evidence="20 22" key="1">
    <citation type="submission" date="2016-10" db="EMBL/GenBank/DDBJ databases">
        <title>Draft genome sequences of four alkaliphilic bacteria belonging to the Anaerobacillus genus.</title>
        <authorList>
            <person name="Bassil N.M."/>
            <person name="Lloyd J.R."/>
        </authorList>
    </citation>
    <scope>NUCLEOTIDE SEQUENCE [LARGE SCALE GENOMIC DNA]</scope>
    <source>
        <strain evidence="20 22">NB2006</strain>
    </source>
</reference>
<name>A0A1S2M6P5_9BACI</name>
<keyword evidence="11 15" id="KW-0560">Oxidoreductase</keyword>
<dbReference type="KEGG" id="aia:AWH56_025395"/>
<dbReference type="GO" id="GO:0008703">
    <property type="term" value="F:5-amino-6-(5-phosphoribosylamino)uracil reductase activity"/>
    <property type="evidence" value="ECO:0007669"/>
    <property type="project" value="UniProtKB-EC"/>
</dbReference>
<dbReference type="UniPathway" id="UPA00275">
    <property type="reaction ID" value="UER00401"/>
</dbReference>
<feature type="binding site" evidence="17">
    <location>
        <position position="291"/>
    </location>
    <ligand>
        <name>substrate</name>
    </ligand>
</feature>
<comment type="catalytic activity">
    <reaction evidence="13 15">
        <text>5-amino-6-(5-phospho-D-ribitylamino)uracil + NADP(+) = 5-amino-6-(5-phospho-D-ribosylamino)uracil + NADPH + H(+)</text>
        <dbReference type="Rhea" id="RHEA:17845"/>
        <dbReference type="ChEBI" id="CHEBI:15378"/>
        <dbReference type="ChEBI" id="CHEBI:57783"/>
        <dbReference type="ChEBI" id="CHEBI:58349"/>
        <dbReference type="ChEBI" id="CHEBI:58421"/>
        <dbReference type="ChEBI" id="CHEBI:58453"/>
        <dbReference type="EC" id="1.1.1.193"/>
    </reaction>
</comment>
<organism evidence="20 22">
    <name type="scientific">Anaerobacillus isosaccharinicus</name>
    <dbReference type="NCBI Taxonomy" id="1532552"/>
    <lineage>
        <taxon>Bacteria</taxon>
        <taxon>Bacillati</taxon>
        <taxon>Bacillota</taxon>
        <taxon>Bacilli</taxon>
        <taxon>Bacillales</taxon>
        <taxon>Bacillaceae</taxon>
        <taxon>Anaerobacillus</taxon>
    </lineage>
</organism>
<evidence type="ECO:0000256" key="3">
    <source>
        <dbReference type="ARBA" id="ARBA00004910"/>
    </source>
</evidence>
<feature type="binding site" evidence="18">
    <location>
        <position position="84"/>
    </location>
    <ligand>
        <name>Zn(2+)</name>
        <dbReference type="ChEBI" id="CHEBI:29105"/>
        <note>catalytic</note>
    </ligand>
</feature>
<evidence type="ECO:0000259" key="19">
    <source>
        <dbReference type="PROSITE" id="PS51747"/>
    </source>
</evidence>
<evidence type="ECO:0000256" key="13">
    <source>
        <dbReference type="ARBA" id="ARBA00049861"/>
    </source>
</evidence>
<dbReference type="GO" id="GO:0050661">
    <property type="term" value="F:NADP binding"/>
    <property type="evidence" value="ECO:0007669"/>
    <property type="project" value="InterPro"/>
</dbReference>
<sequence length="369" mass="39863">MNDITYMKLALQLAQGTMGQTSPNPIVGSVVVNNGEIVGMGAHLKAGTEHAEVHAIKMAGEKAKGATIYVTLEPCSHHGKTPPCADLIINNKLKRVVIACLDPNPLVAGNGVEKLRKANIEVEIGVLEKEALELNKVFFHYIKTKKPFVTLKTATSLDGKIATSKGESKWITGELAREDVQQLRHEHDGILVGIGTVLADNPALTTRRKVGGKNPTRIILDHQLRTPLTAKVVTDGEANTWIITGKTTSDSKQAELLQLGVKVINVDSEEININELLILLGEHGITSLFVEGGSAVNDSFLRSGCINEVITYIAPKLIGGKEAPTSFSGIGFPNLRDALQLSIKEVKQLGDDLKIVSVPKGEEYVYRNY</sequence>
<dbReference type="PIRSF" id="PIRSF006769">
    <property type="entry name" value="RibD"/>
    <property type="match status" value="1"/>
</dbReference>
<evidence type="ECO:0000256" key="17">
    <source>
        <dbReference type="PIRSR" id="PIRSR006769-2"/>
    </source>
</evidence>
<evidence type="ECO:0000256" key="9">
    <source>
        <dbReference type="ARBA" id="ARBA00022833"/>
    </source>
</evidence>
<dbReference type="EC" id="1.1.1.193" evidence="15"/>
<dbReference type="AlphaFoldDB" id="A0A1S2M6P5"/>
<dbReference type="Pfam" id="PF00383">
    <property type="entry name" value="dCMP_cyt_deam_1"/>
    <property type="match status" value="1"/>
</dbReference>
<evidence type="ECO:0000256" key="10">
    <source>
        <dbReference type="ARBA" id="ARBA00022857"/>
    </source>
</evidence>
<reference evidence="21 22" key="3">
    <citation type="journal article" date="2019" name="Int. J. Syst. Evol. Microbiol.">
        <title>Anaerobacillus isosaccharinicus sp. nov., an alkaliphilic bacterium which degrades isosaccharinic acid.</title>
        <authorList>
            <person name="Bassil N.M."/>
            <person name="Lloyd J.R."/>
        </authorList>
    </citation>
    <scope>NUCLEOTIDE SEQUENCE [LARGE SCALE GENOMIC DNA]</scope>
    <source>
        <strain evidence="21 22">NB2006</strain>
    </source>
</reference>
<dbReference type="EMBL" id="LQXD01000079">
    <property type="protein sequence ID" value="OIJ19335.1"/>
    <property type="molecule type" value="Genomic_DNA"/>
</dbReference>
<comment type="cofactor">
    <cofactor evidence="15 18">
        <name>Zn(2+)</name>
        <dbReference type="ChEBI" id="CHEBI:29105"/>
    </cofactor>
    <text evidence="15 18">Binds 1 zinc ion.</text>
</comment>
<evidence type="ECO:0000256" key="18">
    <source>
        <dbReference type="PIRSR" id="PIRSR006769-3"/>
    </source>
</evidence>
<evidence type="ECO:0000256" key="7">
    <source>
        <dbReference type="ARBA" id="ARBA00022723"/>
    </source>
</evidence>
<dbReference type="InterPro" id="IPR002125">
    <property type="entry name" value="CMP_dCMP_dom"/>
</dbReference>
<keyword evidence="12" id="KW-0511">Multifunctional enzyme</keyword>
<feature type="domain" description="CMP/dCMP-type deaminase" evidence="19">
    <location>
        <begin position="1"/>
        <end position="123"/>
    </location>
</feature>
<dbReference type="PROSITE" id="PS51747">
    <property type="entry name" value="CYT_DCMP_DEAMINASES_2"/>
    <property type="match status" value="1"/>
</dbReference>
<comment type="function">
    <text evidence="1 15">Converts 2,5-diamino-6-(ribosylamino)-4(3h)-pyrimidinone 5'-phosphate into 5-amino-6-(ribosylamino)-2,4(1h,3h)-pyrimidinedione 5'-phosphate.</text>
</comment>
<reference evidence="21 22" key="2">
    <citation type="journal article" date="2017" name="Genome Announc.">
        <title>Draft Genome Sequences of Four Alkaliphilic Bacteria Belonging to the Anaerobacillus Genus.</title>
        <authorList>
            <person name="Bassil N.M."/>
            <person name="Lloyd J.R."/>
        </authorList>
    </citation>
    <scope>NUCLEOTIDE SEQUENCE [LARGE SCALE GENOMIC DNA]</scope>
    <source>
        <strain evidence="21 22">NB2006</strain>
    </source>
</reference>
<dbReference type="OrthoDB" id="9800865at2"/>
<comment type="pathway">
    <text evidence="2 15">Cofactor biosynthesis; riboflavin biosynthesis; 5-amino-6-(D-ribitylamino)uracil from GTP: step 2/4.</text>
</comment>
<dbReference type="GO" id="GO:0008835">
    <property type="term" value="F:diaminohydroxyphosphoribosylaminopyrimidine deaminase activity"/>
    <property type="evidence" value="ECO:0007669"/>
    <property type="project" value="UniProtKB-EC"/>
</dbReference>
<dbReference type="EMBL" id="CP063356">
    <property type="protein sequence ID" value="QOY35945.1"/>
    <property type="molecule type" value="Genomic_DNA"/>
</dbReference>
<dbReference type="GO" id="GO:0008270">
    <property type="term" value="F:zinc ion binding"/>
    <property type="evidence" value="ECO:0007669"/>
    <property type="project" value="InterPro"/>
</dbReference>
<comment type="catalytic activity">
    <reaction evidence="14 15">
        <text>2,5-diamino-6-hydroxy-4-(5-phosphoribosylamino)-pyrimidine + H2O + H(+) = 5-amino-6-(5-phospho-D-ribosylamino)uracil + NH4(+)</text>
        <dbReference type="Rhea" id="RHEA:21868"/>
        <dbReference type="ChEBI" id="CHEBI:15377"/>
        <dbReference type="ChEBI" id="CHEBI:15378"/>
        <dbReference type="ChEBI" id="CHEBI:28938"/>
        <dbReference type="ChEBI" id="CHEBI:58453"/>
        <dbReference type="ChEBI" id="CHEBI:58614"/>
        <dbReference type="EC" id="3.5.4.26"/>
    </reaction>
</comment>
<feature type="binding site" evidence="17">
    <location>
        <position position="168"/>
    </location>
    <ligand>
        <name>substrate</name>
    </ligand>
</feature>
<feature type="binding site" evidence="17">
    <location>
        <position position="154"/>
    </location>
    <ligand>
        <name>NADP(+)</name>
        <dbReference type="ChEBI" id="CHEBI:58349"/>
    </ligand>
</feature>
<keyword evidence="9 15" id="KW-0862">Zinc</keyword>
<feature type="binding site" evidence="17">
    <location>
        <position position="170"/>
    </location>
    <ligand>
        <name>NADP(+)</name>
        <dbReference type="ChEBI" id="CHEBI:58349"/>
    </ligand>
</feature>
<dbReference type="NCBIfam" id="TIGR00227">
    <property type="entry name" value="ribD_Cterm"/>
    <property type="match status" value="1"/>
</dbReference>
<dbReference type="Pfam" id="PF01872">
    <property type="entry name" value="RibD_C"/>
    <property type="match status" value="1"/>
</dbReference>
<evidence type="ECO:0000313" key="21">
    <source>
        <dbReference type="EMBL" id="QOY35945.1"/>
    </source>
</evidence>
<dbReference type="SUPFAM" id="SSF53927">
    <property type="entry name" value="Cytidine deaminase-like"/>
    <property type="match status" value="1"/>
</dbReference>
<proteinExistence type="inferred from homology"/>
<evidence type="ECO:0000256" key="5">
    <source>
        <dbReference type="ARBA" id="ARBA00007417"/>
    </source>
</evidence>